<accession>K2S636</accession>
<reference evidence="1 2" key="1">
    <citation type="journal article" date="2012" name="BMC Genomics">
        <title>Tools to kill: Genome of one of the most destructive plant pathogenic fungi Macrophomina phaseolina.</title>
        <authorList>
            <person name="Islam M.S."/>
            <person name="Haque M.S."/>
            <person name="Islam M.M."/>
            <person name="Emdad E.M."/>
            <person name="Halim A."/>
            <person name="Hossen Q.M.M."/>
            <person name="Hossain M.Z."/>
            <person name="Ahmed B."/>
            <person name="Rahim S."/>
            <person name="Rahman M.S."/>
            <person name="Alam M.M."/>
            <person name="Hou S."/>
            <person name="Wan X."/>
            <person name="Saito J.A."/>
            <person name="Alam M."/>
        </authorList>
    </citation>
    <scope>NUCLEOTIDE SEQUENCE [LARGE SCALE GENOMIC DNA]</scope>
    <source>
        <strain evidence="1 2">MS6</strain>
    </source>
</reference>
<evidence type="ECO:0000313" key="2">
    <source>
        <dbReference type="Proteomes" id="UP000007129"/>
    </source>
</evidence>
<dbReference type="AlphaFoldDB" id="K2S636"/>
<dbReference type="Proteomes" id="UP000007129">
    <property type="component" value="Unassembled WGS sequence"/>
</dbReference>
<sequence>MQEPESFAVNLFIAAGYSPKDEAEHVRGGGEENDIAAFLWLCGPRLQRNGIADGNALIAAAQAMVGKSVSWSSFLFFFFLHRFGNMWPVVETIDACQRANTRAMCMRALAHLYFCHHGANGPVFGGPLSAAQMRTSWTTLAERHDCSPVYQVSSNAEVVKSSPSSLAPTRLAW</sequence>
<name>K2S636_MACPH</name>
<dbReference type="HOGENOM" id="CLU_1547888_0_0_1"/>
<comment type="caution">
    <text evidence="1">The sequence shown here is derived from an EMBL/GenBank/DDBJ whole genome shotgun (WGS) entry which is preliminary data.</text>
</comment>
<dbReference type="EMBL" id="AHHD01000085">
    <property type="protein sequence ID" value="EKG20462.1"/>
    <property type="molecule type" value="Genomic_DNA"/>
</dbReference>
<gene>
    <name evidence="1" type="ORF">MPH_02185</name>
</gene>
<proteinExistence type="predicted"/>
<dbReference type="VEuPathDB" id="FungiDB:MPH_02185"/>
<protein>
    <submittedName>
        <fullName evidence="1">Uncharacterized protein</fullName>
    </submittedName>
</protein>
<dbReference type="InParanoid" id="K2S636"/>
<organism evidence="1 2">
    <name type="scientific">Macrophomina phaseolina (strain MS6)</name>
    <name type="common">Charcoal rot fungus</name>
    <dbReference type="NCBI Taxonomy" id="1126212"/>
    <lineage>
        <taxon>Eukaryota</taxon>
        <taxon>Fungi</taxon>
        <taxon>Dikarya</taxon>
        <taxon>Ascomycota</taxon>
        <taxon>Pezizomycotina</taxon>
        <taxon>Dothideomycetes</taxon>
        <taxon>Dothideomycetes incertae sedis</taxon>
        <taxon>Botryosphaeriales</taxon>
        <taxon>Botryosphaeriaceae</taxon>
        <taxon>Macrophomina</taxon>
    </lineage>
</organism>
<evidence type="ECO:0000313" key="1">
    <source>
        <dbReference type="EMBL" id="EKG20462.1"/>
    </source>
</evidence>